<dbReference type="EMBL" id="AP028947">
    <property type="protein sequence ID" value="BET25920.1"/>
    <property type="molecule type" value="Genomic_DNA"/>
</dbReference>
<keyword evidence="5" id="KW-1185">Reference proteome</keyword>
<evidence type="ECO:0000256" key="2">
    <source>
        <dbReference type="ARBA" id="ARBA00022840"/>
    </source>
</evidence>
<dbReference type="SMART" id="SM00382">
    <property type="entry name" value="AAA"/>
    <property type="match status" value="1"/>
</dbReference>
<dbReference type="PROSITE" id="PS50045">
    <property type="entry name" value="SIGMA54_INTERACT_4"/>
    <property type="match status" value="1"/>
</dbReference>
<evidence type="ECO:0000259" key="3">
    <source>
        <dbReference type="PROSITE" id="PS50045"/>
    </source>
</evidence>
<dbReference type="InterPro" id="IPR025943">
    <property type="entry name" value="Sigma_54_int_dom_ATP-bd_2"/>
</dbReference>
<keyword evidence="2" id="KW-0067">ATP-binding</keyword>
<keyword evidence="1" id="KW-0547">Nucleotide-binding</keyword>
<dbReference type="PANTHER" id="PTHR32071">
    <property type="entry name" value="TRANSCRIPTIONAL REGULATORY PROTEIN"/>
    <property type="match status" value="1"/>
</dbReference>
<proteinExistence type="predicted"/>
<dbReference type="Gene3D" id="3.40.50.300">
    <property type="entry name" value="P-loop containing nucleotide triphosphate hydrolases"/>
    <property type="match status" value="1"/>
</dbReference>
<evidence type="ECO:0000313" key="4">
    <source>
        <dbReference type="EMBL" id="BET25920.1"/>
    </source>
</evidence>
<gene>
    <name evidence="4" type="ORF">RGQ30_14210</name>
</gene>
<reference evidence="4 5" key="1">
    <citation type="submission" date="2023-10" db="EMBL/GenBank/DDBJ databases">
        <title>Complete Genome Sequence of Limnobacter thiooxidans CS-K2T, Isolated from freshwater lake sediments in Bavaria, Germany.</title>
        <authorList>
            <person name="Naruki M."/>
            <person name="Watanabe A."/>
            <person name="Warashina T."/>
            <person name="Morita T."/>
            <person name="Arakawa K."/>
        </authorList>
    </citation>
    <scope>NUCLEOTIDE SEQUENCE [LARGE SCALE GENOMIC DNA]</scope>
    <source>
        <strain evidence="4 5">CS-K2</strain>
    </source>
</reference>
<dbReference type="GO" id="GO:0005524">
    <property type="term" value="F:ATP binding"/>
    <property type="evidence" value="ECO:0007669"/>
    <property type="project" value="UniProtKB-KW"/>
</dbReference>
<evidence type="ECO:0000256" key="1">
    <source>
        <dbReference type="ARBA" id="ARBA00022741"/>
    </source>
</evidence>
<dbReference type="FunFam" id="3.40.50.300:FF:000006">
    <property type="entry name" value="DNA-binding transcriptional regulator NtrC"/>
    <property type="match status" value="1"/>
</dbReference>
<dbReference type="CDD" id="cd00009">
    <property type="entry name" value="AAA"/>
    <property type="match status" value="1"/>
</dbReference>
<protein>
    <recommendedName>
        <fullName evidence="3">Sigma-54 factor interaction domain-containing protein</fullName>
    </recommendedName>
</protein>
<dbReference type="InterPro" id="IPR058031">
    <property type="entry name" value="AAA_lid_NorR"/>
</dbReference>
<dbReference type="InterPro" id="IPR003593">
    <property type="entry name" value="AAA+_ATPase"/>
</dbReference>
<dbReference type="KEGG" id="lto:RGQ30_14210"/>
<dbReference type="SUPFAM" id="SSF52540">
    <property type="entry name" value="P-loop containing nucleoside triphosphate hydrolases"/>
    <property type="match status" value="1"/>
</dbReference>
<dbReference type="Gene3D" id="1.10.8.60">
    <property type="match status" value="1"/>
</dbReference>
<dbReference type="Pfam" id="PF25601">
    <property type="entry name" value="AAA_lid_14"/>
    <property type="match status" value="1"/>
</dbReference>
<evidence type="ECO:0000313" key="5">
    <source>
        <dbReference type="Proteomes" id="UP001329151"/>
    </source>
</evidence>
<dbReference type="GO" id="GO:0043565">
    <property type="term" value="F:sequence-specific DNA binding"/>
    <property type="evidence" value="ECO:0007669"/>
    <property type="project" value="InterPro"/>
</dbReference>
<dbReference type="PANTHER" id="PTHR32071:SF57">
    <property type="entry name" value="C4-DICARBOXYLATE TRANSPORT TRANSCRIPTIONAL REGULATORY PROTEIN DCTD"/>
    <property type="match status" value="1"/>
</dbReference>
<name>A0AA86J7I1_9BURK</name>
<dbReference type="Proteomes" id="UP001329151">
    <property type="component" value="Chromosome"/>
</dbReference>
<dbReference type="Pfam" id="PF00158">
    <property type="entry name" value="Sigma54_activat"/>
    <property type="match status" value="1"/>
</dbReference>
<dbReference type="InterPro" id="IPR002078">
    <property type="entry name" value="Sigma_54_int"/>
</dbReference>
<feature type="domain" description="Sigma-54 factor interaction" evidence="3">
    <location>
        <begin position="136"/>
        <end position="364"/>
    </location>
</feature>
<dbReference type="RefSeq" id="WP_130556570.1">
    <property type="nucleotide sequence ID" value="NZ_AP028947.1"/>
</dbReference>
<dbReference type="InterPro" id="IPR027417">
    <property type="entry name" value="P-loop_NTPase"/>
</dbReference>
<organism evidence="4 5">
    <name type="scientific">Limnobacter thiooxidans</name>
    <dbReference type="NCBI Taxonomy" id="131080"/>
    <lineage>
        <taxon>Bacteria</taxon>
        <taxon>Pseudomonadati</taxon>
        <taxon>Pseudomonadota</taxon>
        <taxon>Betaproteobacteria</taxon>
        <taxon>Burkholderiales</taxon>
        <taxon>Burkholderiaceae</taxon>
        <taxon>Limnobacter</taxon>
    </lineage>
</organism>
<dbReference type="AlphaFoldDB" id="A0AA86J7I1"/>
<dbReference type="GO" id="GO:0006355">
    <property type="term" value="P:regulation of DNA-templated transcription"/>
    <property type="evidence" value="ECO:0007669"/>
    <property type="project" value="InterPro"/>
</dbReference>
<accession>A0AA86J7I1</accession>
<sequence>MTELTLCIESEELKSRLRAAAMLMQASVHELSLTELLSRRTLPSHWILLDHGLEAITALVERFKELGRHPESQIIRFIDSPWQDYIYHDIPIFASIVRPADPLSAAQILGRLSRTKPLRFGLKATAADLNGPYATEFVRSPPMKHAVSQLHLLKQLPVDTVLLGPTGAGKDTAARWLHSQSGLKGEFIHVNCAALPEQLFEAELFGVMAGAFTGAQKDRPGKLEQANNGTLYLDEIDSLPLSSQAKLLNALQYRGASRLGGHAFYQSSFRVIASTKASFPELVRQNRFREDLHFRLSVSQVKIPALAERLEDIVPLYQHFLAQVATQFKLEVPALGTEEMDELLSRPWQGNVRELHAVAQRHVIGLGSPCDSQEQGHVHSSGLKHRLLAFEKAVLSQALLAHGGCARSASESLQIPLHSMYYRMKRFDLLEKFGNHSENAATQL</sequence>
<dbReference type="PROSITE" id="PS00676">
    <property type="entry name" value="SIGMA54_INTERACT_2"/>
    <property type="match status" value="1"/>
</dbReference>